<feature type="chain" id="PRO_5047094051" evidence="1">
    <location>
        <begin position="26"/>
        <end position="196"/>
    </location>
</feature>
<protein>
    <submittedName>
        <fullName evidence="2">Uncharacterized protein</fullName>
    </submittedName>
</protein>
<name>A0ABS4JP49_9FIRM</name>
<comment type="caution">
    <text evidence="2">The sequence shown here is derived from an EMBL/GenBank/DDBJ whole genome shotgun (WGS) entry which is preliminary data.</text>
</comment>
<keyword evidence="3" id="KW-1185">Reference proteome</keyword>
<reference evidence="2 3" key="1">
    <citation type="submission" date="2021-03" db="EMBL/GenBank/DDBJ databases">
        <title>Genomic Encyclopedia of Type Strains, Phase IV (KMG-IV): sequencing the most valuable type-strain genomes for metagenomic binning, comparative biology and taxonomic classification.</title>
        <authorList>
            <person name="Goeker M."/>
        </authorList>
    </citation>
    <scope>NUCLEOTIDE SEQUENCE [LARGE SCALE GENOMIC DNA]</scope>
    <source>
        <strain evidence="2 3">DSM 27138</strain>
    </source>
</reference>
<evidence type="ECO:0000313" key="2">
    <source>
        <dbReference type="EMBL" id="MBP2017309.1"/>
    </source>
</evidence>
<proteinExistence type="predicted"/>
<dbReference type="EMBL" id="JAGGLG010000004">
    <property type="protein sequence ID" value="MBP2017309.1"/>
    <property type="molecule type" value="Genomic_DNA"/>
</dbReference>
<feature type="signal peptide" evidence="1">
    <location>
        <begin position="1"/>
        <end position="25"/>
    </location>
</feature>
<evidence type="ECO:0000256" key="1">
    <source>
        <dbReference type="SAM" id="SignalP"/>
    </source>
</evidence>
<sequence length="196" mass="21030">MHRKVVVALLLALALAAAGHRPALAGGGAAAVPDHPSSHGRRGAPADRYTDPFAYCAAVGTVDQPDGRWAGPPVPDAVVEGLIRAAGIPADTSREQLARTTFWRCMGGRVYACFVGANLPCQAKADTRRTPSPAMRQYCRQNPGADAIPAVVTGRETVYAWRCTGKRPTIVRQVAYPDARGFLRNIWYEIRPGQRG</sequence>
<accession>A0ABS4JP49</accession>
<keyword evidence="1" id="KW-0732">Signal</keyword>
<dbReference type="RefSeq" id="WP_209465458.1">
    <property type="nucleotide sequence ID" value="NZ_JAGGLG010000004.1"/>
</dbReference>
<evidence type="ECO:0000313" key="3">
    <source>
        <dbReference type="Proteomes" id="UP001519289"/>
    </source>
</evidence>
<gene>
    <name evidence="2" type="ORF">J2Z79_000692</name>
</gene>
<organism evidence="2 3">
    <name type="scientific">Symbiobacterium terraclitae</name>
    <dbReference type="NCBI Taxonomy" id="557451"/>
    <lineage>
        <taxon>Bacteria</taxon>
        <taxon>Bacillati</taxon>
        <taxon>Bacillota</taxon>
        <taxon>Clostridia</taxon>
        <taxon>Eubacteriales</taxon>
        <taxon>Symbiobacteriaceae</taxon>
        <taxon>Symbiobacterium</taxon>
    </lineage>
</organism>
<dbReference type="Proteomes" id="UP001519289">
    <property type="component" value="Unassembled WGS sequence"/>
</dbReference>